<evidence type="ECO:0000313" key="2">
    <source>
        <dbReference type="EMBL" id="PON53938.1"/>
    </source>
</evidence>
<proteinExistence type="predicted"/>
<dbReference type="Proteomes" id="UP000237000">
    <property type="component" value="Unassembled WGS sequence"/>
</dbReference>
<evidence type="ECO:0000313" key="3">
    <source>
        <dbReference type="Proteomes" id="UP000237000"/>
    </source>
</evidence>
<keyword evidence="3" id="KW-1185">Reference proteome</keyword>
<feature type="region of interest" description="Disordered" evidence="1">
    <location>
        <begin position="133"/>
        <end position="213"/>
    </location>
</feature>
<feature type="compositionally biased region" description="Gly residues" evidence="1">
    <location>
        <begin position="204"/>
        <end position="213"/>
    </location>
</feature>
<feature type="compositionally biased region" description="Acidic residues" evidence="1">
    <location>
        <begin position="176"/>
        <end position="192"/>
    </location>
</feature>
<dbReference type="OrthoDB" id="10441713at2759"/>
<reference evidence="3" key="1">
    <citation type="submission" date="2016-06" db="EMBL/GenBank/DDBJ databases">
        <title>Parallel loss of symbiosis genes in relatives of nitrogen-fixing non-legume Parasponia.</title>
        <authorList>
            <person name="Van Velzen R."/>
            <person name="Holmer R."/>
            <person name="Bu F."/>
            <person name="Rutten L."/>
            <person name="Van Zeijl A."/>
            <person name="Liu W."/>
            <person name="Santuari L."/>
            <person name="Cao Q."/>
            <person name="Sharma T."/>
            <person name="Shen D."/>
            <person name="Roswanjaya Y."/>
            <person name="Wardhani T."/>
            <person name="Kalhor M.S."/>
            <person name="Jansen J."/>
            <person name="Van den Hoogen J."/>
            <person name="Gungor B."/>
            <person name="Hartog M."/>
            <person name="Hontelez J."/>
            <person name="Verver J."/>
            <person name="Yang W.-C."/>
            <person name="Schijlen E."/>
            <person name="Repin R."/>
            <person name="Schilthuizen M."/>
            <person name="Schranz E."/>
            <person name="Heidstra R."/>
            <person name="Miyata K."/>
            <person name="Fedorova E."/>
            <person name="Kohlen W."/>
            <person name="Bisseling T."/>
            <person name="Smit S."/>
            <person name="Geurts R."/>
        </authorList>
    </citation>
    <scope>NUCLEOTIDE SEQUENCE [LARGE SCALE GENOMIC DNA]</scope>
    <source>
        <strain evidence="3">cv. RG33-2</strain>
    </source>
</reference>
<protein>
    <submittedName>
        <fullName evidence="2">Uncharacterized protein</fullName>
    </submittedName>
</protein>
<dbReference type="InParanoid" id="A0A2P5BYQ6"/>
<feature type="non-terminal residue" evidence="2">
    <location>
        <position position="1"/>
    </location>
</feature>
<evidence type="ECO:0000256" key="1">
    <source>
        <dbReference type="SAM" id="MobiDB-lite"/>
    </source>
</evidence>
<organism evidence="2 3">
    <name type="scientific">Trema orientale</name>
    <name type="common">Charcoal tree</name>
    <name type="synonym">Celtis orientalis</name>
    <dbReference type="NCBI Taxonomy" id="63057"/>
    <lineage>
        <taxon>Eukaryota</taxon>
        <taxon>Viridiplantae</taxon>
        <taxon>Streptophyta</taxon>
        <taxon>Embryophyta</taxon>
        <taxon>Tracheophyta</taxon>
        <taxon>Spermatophyta</taxon>
        <taxon>Magnoliopsida</taxon>
        <taxon>eudicotyledons</taxon>
        <taxon>Gunneridae</taxon>
        <taxon>Pentapetalae</taxon>
        <taxon>rosids</taxon>
        <taxon>fabids</taxon>
        <taxon>Rosales</taxon>
        <taxon>Cannabaceae</taxon>
        <taxon>Trema</taxon>
    </lineage>
</organism>
<gene>
    <name evidence="2" type="ORF">TorRG33x02_303830</name>
</gene>
<comment type="caution">
    <text evidence="2">The sequence shown here is derived from an EMBL/GenBank/DDBJ whole genome shotgun (WGS) entry which is preliminary data.</text>
</comment>
<accession>A0A2P5BYQ6</accession>
<dbReference type="AlphaFoldDB" id="A0A2P5BYQ6"/>
<dbReference type="EMBL" id="JXTC01000438">
    <property type="protein sequence ID" value="PON53938.1"/>
    <property type="molecule type" value="Genomic_DNA"/>
</dbReference>
<feature type="region of interest" description="Disordered" evidence="1">
    <location>
        <begin position="227"/>
        <end position="247"/>
    </location>
</feature>
<feature type="compositionally biased region" description="Basic and acidic residues" evidence="1">
    <location>
        <begin position="237"/>
        <end position="247"/>
    </location>
</feature>
<name>A0A2P5BYQ6_TREOI</name>
<sequence>IIQEFSESLQVGDELLGLLPQSMPNGVKLPPHNLIKRLEQPILDRQILHIDLIRLPHLLQARIHNLQNRLLNRHHMPRHGNPDVHHLRSLLLKLLRHVDVEPRPEVQLPDPQTLHDPLRLGEPGDHGVGLIGEGPDVGAPVEGAEDPDDEGLGGGLGEGVGGEDEEAGDGGGWDFGGEEVDDEDSGGDEEDGAGGVEGVALVGGELGGDVGDSGVGAVVVEDLGFEVGGGGREEEEGALRRGVEEEE</sequence>